<proteinExistence type="predicted"/>
<dbReference type="AlphaFoldDB" id="A0AAD4AHB2"/>
<reference evidence="1" key="1">
    <citation type="journal article" date="2012" name="J. Bacteriol.">
        <title>Genome sequences of type strains of seven species of the marine bacterium Pseudoalteromonas.</title>
        <authorList>
            <person name="Xie B.B."/>
            <person name="Shu Y.L."/>
            <person name="Qin Q.L."/>
            <person name="Rong J.C."/>
            <person name="Zhang X.Y."/>
            <person name="Chen X.L."/>
            <person name="Shi M."/>
            <person name="He H.L."/>
            <person name="Zhou B.C."/>
            <person name="Zhang Y.Z."/>
        </authorList>
    </citation>
    <scope>NUCLEOTIDE SEQUENCE</scope>
    <source>
        <strain evidence="1">DSM 8771</strain>
    </source>
</reference>
<evidence type="ECO:0000313" key="1">
    <source>
        <dbReference type="EMBL" id="KAF7769727.1"/>
    </source>
</evidence>
<dbReference type="EMBL" id="AHBZ03000021">
    <property type="protein sequence ID" value="KAF7769727.1"/>
    <property type="molecule type" value="Genomic_DNA"/>
</dbReference>
<reference evidence="1" key="2">
    <citation type="submission" date="2015-03" db="EMBL/GenBank/DDBJ databases">
        <title>Genome sequence of Pseudoalteromonas citrea.</title>
        <authorList>
            <person name="Xie B.-B."/>
            <person name="Rong J.-C."/>
            <person name="Qin Q.-L."/>
            <person name="Zhang Y.-Z."/>
        </authorList>
    </citation>
    <scope>NUCLEOTIDE SEQUENCE</scope>
    <source>
        <strain evidence="1">DSM 8771</strain>
    </source>
</reference>
<gene>
    <name evidence="1" type="ORF">PCIT_a2618</name>
</gene>
<dbReference type="Proteomes" id="UP000016487">
    <property type="component" value="Unassembled WGS sequence"/>
</dbReference>
<accession>A0AAD4AHB2</accession>
<name>A0AAD4AHB2_9GAMM</name>
<sequence>MQCCVFYDQFADRKQINVTNVIISLVFTQKNAQCTRLLWA</sequence>
<comment type="caution">
    <text evidence="1">The sequence shown here is derived from an EMBL/GenBank/DDBJ whole genome shotgun (WGS) entry which is preliminary data.</text>
</comment>
<organism evidence="1 2">
    <name type="scientific">Pseudoalteromonas citrea</name>
    <dbReference type="NCBI Taxonomy" id="43655"/>
    <lineage>
        <taxon>Bacteria</taxon>
        <taxon>Pseudomonadati</taxon>
        <taxon>Pseudomonadota</taxon>
        <taxon>Gammaproteobacteria</taxon>
        <taxon>Alteromonadales</taxon>
        <taxon>Pseudoalteromonadaceae</taxon>
        <taxon>Pseudoalteromonas</taxon>
    </lineage>
</organism>
<protein>
    <submittedName>
        <fullName evidence="1">Uncharacterized protein</fullName>
    </submittedName>
</protein>
<evidence type="ECO:0000313" key="2">
    <source>
        <dbReference type="Proteomes" id="UP000016487"/>
    </source>
</evidence>